<evidence type="ECO:0000313" key="3">
    <source>
        <dbReference type="Proteomes" id="UP000823775"/>
    </source>
</evidence>
<reference evidence="2 3" key="1">
    <citation type="journal article" date="2021" name="BMC Genomics">
        <title>Datura genome reveals duplications of psychoactive alkaloid biosynthetic genes and high mutation rate following tissue culture.</title>
        <authorList>
            <person name="Rajewski A."/>
            <person name="Carter-House D."/>
            <person name="Stajich J."/>
            <person name="Litt A."/>
        </authorList>
    </citation>
    <scope>NUCLEOTIDE SEQUENCE [LARGE SCALE GENOMIC DNA]</scope>
    <source>
        <strain evidence="2">AR-01</strain>
    </source>
</reference>
<gene>
    <name evidence="2" type="ORF">HAX54_024950</name>
</gene>
<evidence type="ECO:0000256" key="1">
    <source>
        <dbReference type="SAM" id="MobiDB-lite"/>
    </source>
</evidence>
<proteinExistence type="predicted"/>
<evidence type="ECO:0000313" key="2">
    <source>
        <dbReference type="EMBL" id="MCD9639953.1"/>
    </source>
</evidence>
<protein>
    <submittedName>
        <fullName evidence="2">Uncharacterized protein</fullName>
    </submittedName>
</protein>
<feature type="compositionally biased region" description="Low complexity" evidence="1">
    <location>
        <begin position="7"/>
        <end position="16"/>
    </location>
</feature>
<dbReference type="Proteomes" id="UP000823775">
    <property type="component" value="Unassembled WGS sequence"/>
</dbReference>
<feature type="region of interest" description="Disordered" evidence="1">
    <location>
        <begin position="1"/>
        <end position="83"/>
    </location>
</feature>
<comment type="caution">
    <text evidence="2">The sequence shown here is derived from an EMBL/GenBank/DDBJ whole genome shotgun (WGS) entry which is preliminary data.</text>
</comment>
<keyword evidence="3" id="KW-1185">Reference proteome</keyword>
<organism evidence="2 3">
    <name type="scientific">Datura stramonium</name>
    <name type="common">Jimsonweed</name>
    <name type="synonym">Common thornapple</name>
    <dbReference type="NCBI Taxonomy" id="4076"/>
    <lineage>
        <taxon>Eukaryota</taxon>
        <taxon>Viridiplantae</taxon>
        <taxon>Streptophyta</taxon>
        <taxon>Embryophyta</taxon>
        <taxon>Tracheophyta</taxon>
        <taxon>Spermatophyta</taxon>
        <taxon>Magnoliopsida</taxon>
        <taxon>eudicotyledons</taxon>
        <taxon>Gunneridae</taxon>
        <taxon>Pentapetalae</taxon>
        <taxon>asterids</taxon>
        <taxon>lamiids</taxon>
        <taxon>Solanales</taxon>
        <taxon>Solanaceae</taxon>
        <taxon>Solanoideae</taxon>
        <taxon>Datureae</taxon>
        <taxon>Datura</taxon>
    </lineage>
</organism>
<dbReference type="EMBL" id="JACEIK010003026">
    <property type="protein sequence ID" value="MCD9639953.1"/>
    <property type="molecule type" value="Genomic_DNA"/>
</dbReference>
<feature type="compositionally biased region" description="Gly residues" evidence="1">
    <location>
        <begin position="17"/>
        <end position="32"/>
    </location>
</feature>
<feature type="compositionally biased region" description="Low complexity" evidence="1">
    <location>
        <begin position="41"/>
        <end position="52"/>
    </location>
</feature>
<accession>A0ABS8V0Y8</accession>
<name>A0ABS8V0Y8_DATST</name>
<sequence length="83" mass="9108">MVENMTENVNGSSHENGNGGSHMPGIPGGQTQGGRSEEWKSQPQTSSQAQQSYPIVQGQEGIPESSVRENYTMPPRFTQEHYD</sequence>